<proteinExistence type="predicted"/>
<dbReference type="SUPFAM" id="SSF56784">
    <property type="entry name" value="HAD-like"/>
    <property type="match status" value="1"/>
</dbReference>
<dbReference type="RefSeq" id="WP_158361967.1">
    <property type="nucleotide sequence ID" value="NZ_JAOQKC010000003.1"/>
</dbReference>
<dbReference type="InterPro" id="IPR023198">
    <property type="entry name" value="PGP-like_dom2"/>
</dbReference>
<dbReference type="InterPro" id="IPR050155">
    <property type="entry name" value="HAD-like_hydrolase_sf"/>
</dbReference>
<accession>A0ABT2RU91</accession>
<dbReference type="PRINTS" id="PR00413">
    <property type="entry name" value="HADHALOGNASE"/>
</dbReference>
<protein>
    <submittedName>
        <fullName evidence="1">HAD family hydrolase</fullName>
    </submittedName>
</protein>
<dbReference type="PANTHER" id="PTHR43434:SF26">
    <property type="entry name" value="PYROPHOSPHATASE PPAX"/>
    <property type="match status" value="1"/>
</dbReference>
<keyword evidence="2" id="KW-1185">Reference proteome</keyword>
<dbReference type="Proteomes" id="UP001652461">
    <property type="component" value="Unassembled WGS sequence"/>
</dbReference>
<name>A0ABT2RU91_9FIRM</name>
<evidence type="ECO:0000313" key="2">
    <source>
        <dbReference type="Proteomes" id="UP001652461"/>
    </source>
</evidence>
<dbReference type="InterPro" id="IPR041492">
    <property type="entry name" value="HAD_2"/>
</dbReference>
<dbReference type="EMBL" id="JAOQKC010000003">
    <property type="protein sequence ID" value="MCU6695886.1"/>
    <property type="molecule type" value="Genomic_DNA"/>
</dbReference>
<sequence>MKKYKHLVFDIDGTMIDSLPVHMVSLIKTLREITGREYTEEELKFTFGIPGDATMRQLGISDPDAAVERWLDNLVEAGSKDIPLFPGIRELLEKLQEKGVHLGIVTSKMRSEYIAQFTANGLLPFFDNVVTADDTPKGKPDPAPMFAYMKMTGAAPEEILFFGDTVYDMDCARGAGVDHALVLWGCLCPDEIEATYKMEKVEDILDFV</sequence>
<dbReference type="SFLD" id="SFLDS00003">
    <property type="entry name" value="Haloacid_Dehalogenase"/>
    <property type="match status" value="1"/>
</dbReference>
<reference evidence="1 2" key="1">
    <citation type="journal article" date="2021" name="ISME Commun">
        <title>Automated analysis of genomic sequences facilitates high-throughput and comprehensive description of bacteria.</title>
        <authorList>
            <person name="Hitch T.C.A."/>
        </authorList>
    </citation>
    <scope>NUCLEOTIDE SEQUENCE [LARGE SCALE GENOMIC DNA]</scope>
    <source>
        <strain evidence="1 2">Sanger_04</strain>
    </source>
</reference>
<dbReference type="Gene3D" id="1.10.150.240">
    <property type="entry name" value="Putative phosphatase, domain 2"/>
    <property type="match status" value="1"/>
</dbReference>
<dbReference type="InterPro" id="IPR006439">
    <property type="entry name" value="HAD-SF_hydro_IA"/>
</dbReference>
<comment type="caution">
    <text evidence="1">The sequence shown here is derived from an EMBL/GenBank/DDBJ whole genome shotgun (WGS) entry which is preliminary data.</text>
</comment>
<dbReference type="PANTHER" id="PTHR43434">
    <property type="entry name" value="PHOSPHOGLYCOLATE PHOSPHATASE"/>
    <property type="match status" value="1"/>
</dbReference>
<dbReference type="SFLD" id="SFLDG01129">
    <property type="entry name" value="C1.5:_HAD__Beta-PGM__Phosphata"/>
    <property type="match status" value="1"/>
</dbReference>
<dbReference type="InterPro" id="IPR023214">
    <property type="entry name" value="HAD_sf"/>
</dbReference>
<dbReference type="Gene3D" id="3.40.50.1000">
    <property type="entry name" value="HAD superfamily/HAD-like"/>
    <property type="match status" value="1"/>
</dbReference>
<dbReference type="GO" id="GO:0016787">
    <property type="term" value="F:hydrolase activity"/>
    <property type="evidence" value="ECO:0007669"/>
    <property type="project" value="UniProtKB-KW"/>
</dbReference>
<organism evidence="1 2">
    <name type="scientific">Laedolimicola ammoniilytica</name>
    <dbReference type="NCBI Taxonomy" id="2981771"/>
    <lineage>
        <taxon>Bacteria</taxon>
        <taxon>Bacillati</taxon>
        <taxon>Bacillota</taxon>
        <taxon>Clostridia</taxon>
        <taxon>Lachnospirales</taxon>
        <taxon>Lachnospiraceae</taxon>
        <taxon>Laedolimicola</taxon>
    </lineage>
</organism>
<keyword evidence="1" id="KW-0378">Hydrolase</keyword>
<dbReference type="Pfam" id="PF13419">
    <property type="entry name" value="HAD_2"/>
    <property type="match status" value="1"/>
</dbReference>
<gene>
    <name evidence="1" type="ORF">OCV63_03115</name>
</gene>
<dbReference type="SFLD" id="SFLDG01135">
    <property type="entry name" value="C1.5.6:_HAD__Beta-PGM__Phospha"/>
    <property type="match status" value="1"/>
</dbReference>
<dbReference type="NCBIfam" id="TIGR01549">
    <property type="entry name" value="HAD-SF-IA-v1"/>
    <property type="match status" value="1"/>
</dbReference>
<dbReference type="InterPro" id="IPR036412">
    <property type="entry name" value="HAD-like_sf"/>
</dbReference>
<evidence type="ECO:0000313" key="1">
    <source>
        <dbReference type="EMBL" id="MCU6695886.1"/>
    </source>
</evidence>